<feature type="compositionally biased region" description="Polar residues" evidence="1">
    <location>
        <begin position="7"/>
        <end position="17"/>
    </location>
</feature>
<dbReference type="AlphaFoldDB" id="A0A1D1ZMP0"/>
<name>A0A1D1ZMP0_AUXPR</name>
<organism evidence="2">
    <name type="scientific">Auxenochlorella protothecoides</name>
    <name type="common">Green microalga</name>
    <name type="synonym">Chlorella protothecoides</name>
    <dbReference type="NCBI Taxonomy" id="3075"/>
    <lineage>
        <taxon>Eukaryota</taxon>
        <taxon>Viridiplantae</taxon>
        <taxon>Chlorophyta</taxon>
        <taxon>core chlorophytes</taxon>
        <taxon>Trebouxiophyceae</taxon>
        <taxon>Chlorellales</taxon>
        <taxon>Chlorellaceae</taxon>
        <taxon>Auxenochlorella</taxon>
    </lineage>
</organism>
<protein>
    <submittedName>
        <fullName evidence="2">Uncharacterized protein</fullName>
    </submittedName>
</protein>
<feature type="region of interest" description="Disordered" evidence="1">
    <location>
        <begin position="1"/>
        <end position="29"/>
    </location>
</feature>
<gene>
    <name evidence="2" type="ORF">g.21770</name>
</gene>
<sequence length="279" mass="29310">YTRLNPRPSNTVPNKSTEPPVPSAAASLKGTTSMARTRAAWASKTLSFMLAMAAATHFAAADECVPYQLPDGYTSFQKYCQYLQTIDDDQVIEQYASAPDPKSGDAFPLHGAVLGCIAGASGANRANSLGLGRWSGKDFGTLDTSTGLIPVQNIVDNSVGLGGSVVNAGVWANGLSTQDQFPGTIGVGQAWSDRDREAWILNYNSVQTGAGILNGLIANTRDELRQVGPGVMIGRTYAKPFSSANPLPVPVNEGAAFYLFQVCDASGGYPANPNDRALS</sequence>
<dbReference type="EMBL" id="GDKF01010376">
    <property type="protein sequence ID" value="JAT68246.1"/>
    <property type="molecule type" value="Transcribed_RNA"/>
</dbReference>
<evidence type="ECO:0000256" key="1">
    <source>
        <dbReference type="SAM" id="MobiDB-lite"/>
    </source>
</evidence>
<reference evidence="2" key="1">
    <citation type="submission" date="2015-08" db="EMBL/GenBank/DDBJ databases">
        <authorList>
            <person name="Babu N.S."/>
            <person name="Beckwith C.J."/>
            <person name="Beseler K.G."/>
            <person name="Brison A."/>
            <person name="Carone J.V."/>
            <person name="Caskin T.P."/>
            <person name="Diamond M."/>
            <person name="Durham M.E."/>
            <person name="Foxe J.M."/>
            <person name="Go M."/>
            <person name="Henderson B.A."/>
            <person name="Jones I.B."/>
            <person name="McGettigan J.A."/>
            <person name="Micheletti S.J."/>
            <person name="Nasrallah M.E."/>
            <person name="Ortiz D."/>
            <person name="Piller C.R."/>
            <person name="Privatt S.R."/>
            <person name="Schneider S.L."/>
            <person name="Sharp S."/>
            <person name="Smith T.C."/>
            <person name="Stanton J.D."/>
            <person name="Ullery H.E."/>
            <person name="Wilson R.J."/>
            <person name="Serrano M.G."/>
            <person name="Buck G."/>
            <person name="Lee V."/>
            <person name="Wang Y."/>
            <person name="Carvalho R."/>
            <person name="Voegtly L."/>
            <person name="Shi R."/>
            <person name="Duckworth R."/>
            <person name="Johnson A."/>
            <person name="Loviza R."/>
            <person name="Walstead R."/>
            <person name="Shah Z."/>
            <person name="Kiflezghi M."/>
            <person name="Wade K."/>
            <person name="Ball S.L."/>
            <person name="Bradley K.W."/>
            <person name="Asai D.J."/>
            <person name="Bowman C.A."/>
            <person name="Russell D.A."/>
            <person name="Pope W.H."/>
            <person name="Jacobs-Sera D."/>
            <person name="Hendrix R.W."/>
            <person name="Hatfull G.F."/>
        </authorList>
    </citation>
    <scope>NUCLEOTIDE SEQUENCE</scope>
</reference>
<evidence type="ECO:0000313" key="2">
    <source>
        <dbReference type="EMBL" id="JAT68246.1"/>
    </source>
</evidence>
<accession>A0A1D1ZMP0</accession>
<proteinExistence type="predicted"/>
<feature type="non-terminal residue" evidence="2">
    <location>
        <position position="1"/>
    </location>
</feature>